<reference evidence="1" key="1">
    <citation type="submission" date="2021-01" db="EMBL/GenBank/DDBJ databases">
        <authorList>
            <consortium name="Genoscope - CEA"/>
            <person name="William W."/>
        </authorList>
    </citation>
    <scope>NUCLEOTIDE SEQUENCE</scope>
</reference>
<accession>A0A8S1KKN8</accession>
<dbReference type="EMBL" id="CAJJDM010000021">
    <property type="protein sequence ID" value="CAD8055650.1"/>
    <property type="molecule type" value="Genomic_DNA"/>
</dbReference>
<name>A0A8S1KKN8_PARPR</name>
<keyword evidence="3" id="KW-1185">Reference proteome</keyword>
<gene>
    <name evidence="1" type="ORF">PPRIM_AZ9-3.1.T0230286</name>
    <name evidence="2" type="ORF">PPRIM_AZ9-3.1.T0230287</name>
</gene>
<evidence type="ECO:0000313" key="3">
    <source>
        <dbReference type="Proteomes" id="UP000688137"/>
    </source>
</evidence>
<sequence>MEKYFGKERKESNLKNIRSYTKGDAKEIKLKSFQLQGNTFRDNRPEQIIFINFDIKSEPNLIDSN</sequence>
<comment type="caution">
    <text evidence="1">The sequence shown here is derived from an EMBL/GenBank/DDBJ whole genome shotgun (WGS) entry which is preliminary data.</text>
</comment>
<evidence type="ECO:0000313" key="1">
    <source>
        <dbReference type="EMBL" id="CAD8055648.1"/>
    </source>
</evidence>
<protein>
    <submittedName>
        <fullName evidence="1">Uncharacterized protein</fullName>
    </submittedName>
</protein>
<evidence type="ECO:0000313" key="2">
    <source>
        <dbReference type="EMBL" id="CAD8055650.1"/>
    </source>
</evidence>
<dbReference type="EMBL" id="CAJJDM010000021">
    <property type="protein sequence ID" value="CAD8055648.1"/>
    <property type="molecule type" value="Genomic_DNA"/>
</dbReference>
<dbReference type="Proteomes" id="UP000688137">
    <property type="component" value="Unassembled WGS sequence"/>
</dbReference>
<organism evidence="1 3">
    <name type="scientific">Paramecium primaurelia</name>
    <dbReference type="NCBI Taxonomy" id="5886"/>
    <lineage>
        <taxon>Eukaryota</taxon>
        <taxon>Sar</taxon>
        <taxon>Alveolata</taxon>
        <taxon>Ciliophora</taxon>
        <taxon>Intramacronucleata</taxon>
        <taxon>Oligohymenophorea</taxon>
        <taxon>Peniculida</taxon>
        <taxon>Parameciidae</taxon>
        <taxon>Paramecium</taxon>
    </lineage>
</organism>
<dbReference type="AlphaFoldDB" id="A0A8S1KKN8"/>
<proteinExistence type="predicted"/>